<name>A0AAV9E0P6_ACOCL</name>
<feature type="chain" id="PRO_5043429281" evidence="1">
    <location>
        <begin position="26"/>
        <end position="97"/>
    </location>
</feature>
<dbReference type="Proteomes" id="UP001180020">
    <property type="component" value="Unassembled WGS sequence"/>
</dbReference>
<reference evidence="2" key="2">
    <citation type="submission" date="2023-06" db="EMBL/GenBank/DDBJ databases">
        <authorList>
            <person name="Ma L."/>
            <person name="Liu K.-W."/>
            <person name="Li Z."/>
            <person name="Hsiao Y.-Y."/>
            <person name="Qi Y."/>
            <person name="Fu T."/>
            <person name="Tang G."/>
            <person name="Zhang D."/>
            <person name="Sun W.-H."/>
            <person name="Liu D.-K."/>
            <person name="Li Y."/>
            <person name="Chen G.-Z."/>
            <person name="Liu X.-D."/>
            <person name="Liao X.-Y."/>
            <person name="Jiang Y.-T."/>
            <person name="Yu X."/>
            <person name="Hao Y."/>
            <person name="Huang J."/>
            <person name="Zhao X.-W."/>
            <person name="Ke S."/>
            <person name="Chen Y.-Y."/>
            <person name="Wu W.-L."/>
            <person name="Hsu J.-L."/>
            <person name="Lin Y.-F."/>
            <person name="Huang M.-D."/>
            <person name="Li C.-Y."/>
            <person name="Huang L."/>
            <person name="Wang Z.-W."/>
            <person name="Zhao X."/>
            <person name="Zhong W.-Y."/>
            <person name="Peng D.-H."/>
            <person name="Ahmad S."/>
            <person name="Lan S."/>
            <person name="Zhang J.-S."/>
            <person name="Tsai W.-C."/>
            <person name="Van De Peer Y."/>
            <person name="Liu Z.-J."/>
        </authorList>
    </citation>
    <scope>NUCLEOTIDE SEQUENCE</scope>
    <source>
        <strain evidence="2">CP</strain>
        <tissue evidence="2">Leaves</tissue>
    </source>
</reference>
<gene>
    <name evidence="2" type="ORF">QJS10_CPA10g00241</name>
</gene>
<dbReference type="EMBL" id="JAUJYO010000010">
    <property type="protein sequence ID" value="KAK1306480.1"/>
    <property type="molecule type" value="Genomic_DNA"/>
</dbReference>
<organism evidence="2 3">
    <name type="scientific">Acorus calamus</name>
    <name type="common">Sweet flag</name>
    <dbReference type="NCBI Taxonomy" id="4465"/>
    <lineage>
        <taxon>Eukaryota</taxon>
        <taxon>Viridiplantae</taxon>
        <taxon>Streptophyta</taxon>
        <taxon>Embryophyta</taxon>
        <taxon>Tracheophyta</taxon>
        <taxon>Spermatophyta</taxon>
        <taxon>Magnoliopsida</taxon>
        <taxon>Liliopsida</taxon>
        <taxon>Acoraceae</taxon>
        <taxon>Acorus</taxon>
    </lineage>
</organism>
<proteinExistence type="predicted"/>
<comment type="caution">
    <text evidence="2">The sequence shown here is derived from an EMBL/GenBank/DDBJ whole genome shotgun (WGS) entry which is preliminary data.</text>
</comment>
<reference evidence="2" key="1">
    <citation type="journal article" date="2023" name="Nat. Commun.">
        <title>Diploid and tetraploid genomes of Acorus and the evolution of monocots.</title>
        <authorList>
            <person name="Ma L."/>
            <person name="Liu K.W."/>
            <person name="Li Z."/>
            <person name="Hsiao Y.Y."/>
            <person name="Qi Y."/>
            <person name="Fu T."/>
            <person name="Tang G.D."/>
            <person name="Zhang D."/>
            <person name="Sun W.H."/>
            <person name="Liu D.K."/>
            <person name="Li Y."/>
            <person name="Chen G.Z."/>
            <person name="Liu X.D."/>
            <person name="Liao X.Y."/>
            <person name="Jiang Y.T."/>
            <person name="Yu X."/>
            <person name="Hao Y."/>
            <person name="Huang J."/>
            <person name="Zhao X.W."/>
            <person name="Ke S."/>
            <person name="Chen Y.Y."/>
            <person name="Wu W.L."/>
            <person name="Hsu J.L."/>
            <person name="Lin Y.F."/>
            <person name="Huang M.D."/>
            <person name="Li C.Y."/>
            <person name="Huang L."/>
            <person name="Wang Z.W."/>
            <person name="Zhao X."/>
            <person name="Zhong W.Y."/>
            <person name="Peng D.H."/>
            <person name="Ahmad S."/>
            <person name="Lan S."/>
            <person name="Zhang J.S."/>
            <person name="Tsai W.C."/>
            <person name="Van de Peer Y."/>
            <person name="Liu Z.J."/>
        </authorList>
    </citation>
    <scope>NUCLEOTIDE SEQUENCE</scope>
    <source>
        <strain evidence="2">CP</strain>
    </source>
</reference>
<protein>
    <submittedName>
        <fullName evidence="2">Uncharacterized protein</fullName>
    </submittedName>
</protein>
<keyword evidence="3" id="KW-1185">Reference proteome</keyword>
<sequence length="97" mass="10580">MASKKVCEVIFLFFLLAAVPMLASARKKTGWCFGDCMNDCEDHGMNALYCTEACVGICWNDGVLSAGDDDSPIPEELKAKLWDEYAGKGEGQPKPNL</sequence>
<keyword evidence="1" id="KW-0732">Signal</keyword>
<accession>A0AAV9E0P6</accession>
<dbReference type="AlphaFoldDB" id="A0AAV9E0P6"/>
<evidence type="ECO:0000313" key="3">
    <source>
        <dbReference type="Proteomes" id="UP001180020"/>
    </source>
</evidence>
<feature type="signal peptide" evidence="1">
    <location>
        <begin position="1"/>
        <end position="25"/>
    </location>
</feature>
<evidence type="ECO:0000256" key="1">
    <source>
        <dbReference type="SAM" id="SignalP"/>
    </source>
</evidence>
<evidence type="ECO:0000313" key="2">
    <source>
        <dbReference type="EMBL" id="KAK1306480.1"/>
    </source>
</evidence>